<proteinExistence type="predicted"/>
<accession>A0A291IL21</accession>
<name>A0A291IL21_9GAMM</name>
<sequence>MDFTSPPERYWHCSVKIAGKKDYSIVNDLTFQELERTIVSPWNTGRTFTVSGTLIRSTESVEAIKITHTDQPRSYFAERHNERMRANGISDLATNRSLLPLSQGTDLTYELLFSGAHAATPEPDVRMVEQLCKRLPQAARILSVRSRKGKKSYEISDEYDVQDLLHALLRAYLKYSVQEDPLPKVAGAKSSRADISVEELGVLIEVKYVHGPEDQKRLFEEYSQDLVLYAQWPHLRTLVYLIYNSADLRDAEAFEKLSSAQEIGGKRFDVKVVLA</sequence>
<keyword evidence="2" id="KW-1185">Reference proteome</keyword>
<protein>
    <submittedName>
        <fullName evidence="1">Uncharacterized protein</fullName>
    </submittedName>
</protein>
<dbReference type="EMBL" id="LUUL01000067">
    <property type="protein sequence ID" value="OAI27000.1"/>
    <property type="molecule type" value="Genomic_DNA"/>
</dbReference>
<evidence type="ECO:0000313" key="2">
    <source>
        <dbReference type="Proteomes" id="UP000077734"/>
    </source>
</evidence>
<reference evidence="1 2" key="1">
    <citation type="submission" date="2016-03" db="EMBL/GenBank/DDBJ databases">
        <authorList>
            <person name="Heylen K."/>
            <person name="De Vos P."/>
            <person name="Vekeman B."/>
        </authorList>
    </citation>
    <scope>NUCLEOTIDE SEQUENCE [LARGE SCALE GENOMIC DNA]</scope>
    <source>
        <strain evidence="1 2">R-49807</strain>
    </source>
</reference>
<evidence type="ECO:0000313" key="1">
    <source>
        <dbReference type="EMBL" id="OAI27000.1"/>
    </source>
</evidence>
<dbReference type="AlphaFoldDB" id="A0A291IL21"/>
<dbReference type="Proteomes" id="UP000077734">
    <property type="component" value="Unassembled WGS sequence"/>
</dbReference>
<dbReference type="Pfam" id="PF18742">
    <property type="entry name" value="DpnII-MboI"/>
    <property type="match status" value="1"/>
</dbReference>
<dbReference type="RefSeq" id="WP_064026620.1">
    <property type="nucleotide sequence ID" value="NZ_CP023669.1"/>
</dbReference>
<gene>
    <name evidence="1" type="ORF">A1356_10290</name>
</gene>
<organism evidence="1 2">
    <name type="scientific">Methylomonas koyamae</name>
    <dbReference type="NCBI Taxonomy" id="702114"/>
    <lineage>
        <taxon>Bacteria</taxon>
        <taxon>Pseudomonadati</taxon>
        <taxon>Pseudomonadota</taxon>
        <taxon>Gammaproteobacteria</taxon>
        <taxon>Methylococcales</taxon>
        <taxon>Methylococcaceae</taxon>
        <taxon>Methylomonas</taxon>
    </lineage>
</organism>
<comment type="caution">
    <text evidence="1">The sequence shown here is derived from an EMBL/GenBank/DDBJ whole genome shotgun (WGS) entry which is preliminary data.</text>
</comment>
<dbReference type="KEGG" id="mko:MKLM6_2770"/>